<dbReference type="Pfam" id="PF11716">
    <property type="entry name" value="MDMPI_N"/>
    <property type="match status" value="1"/>
</dbReference>
<dbReference type="InterPro" id="IPR024344">
    <property type="entry name" value="MDMPI_metal-binding"/>
</dbReference>
<name>A0A0A6UKR2_ACTUT</name>
<dbReference type="Gene3D" id="1.20.120.450">
    <property type="entry name" value="dinb family like domain"/>
    <property type="match status" value="1"/>
</dbReference>
<sequence>MDYRRTYRSAAIVFADLVSRIPLDRLDGPGLGEWTLRDLLGHTVSSALRQVPTVLADPAPVLVIPAAEAYFGMARTAPPAMVAAAHQASTEDARKTGAALGDQPATVVSGFIGQATAALASAADEDLVATAAGGMRVRDWLPTRTFELVVHASDAAAAAGVPVEFDFETIAESAALAARIAAATGSGLPALRALTGRGPLPSGFSVV</sequence>
<dbReference type="EMBL" id="JRTT01000016">
    <property type="protein sequence ID" value="KHD76710.1"/>
    <property type="molecule type" value="Genomic_DNA"/>
</dbReference>
<evidence type="ECO:0000259" key="1">
    <source>
        <dbReference type="Pfam" id="PF11716"/>
    </source>
</evidence>
<dbReference type="InterPro" id="IPR034660">
    <property type="entry name" value="DinB/YfiT-like"/>
</dbReference>
<comment type="caution">
    <text evidence="2">The sequence shown here is derived from an EMBL/GenBank/DDBJ whole genome shotgun (WGS) entry which is preliminary data.</text>
</comment>
<reference evidence="2 3" key="1">
    <citation type="submission" date="2014-10" db="EMBL/GenBank/DDBJ databases">
        <title>Draft genome sequence of Actinoplanes utahensis NRRL 12052.</title>
        <authorList>
            <person name="Velasco-Bucheli B."/>
            <person name="del Cerro C."/>
            <person name="Hormigo D."/>
            <person name="Garcia J.L."/>
            <person name="Acebal C."/>
            <person name="Arroyo M."/>
            <person name="de la Mata I."/>
        </authorList>
    </citation>
    <scope>NUCLEOTIDE SEQUENCE [LARGE SCALE GENOMIC DNA]</scope>
    <source>
        <strain evidence="2 3">NRRL 12052</strain>
    </source>
</reference>
<accession>A0A0A6UKR2</accession>
<dbReference type="GO" id="GO:0046872">
    <property type="term" value="F:metal ion binding"/>
    <property type="evidence" value="ECO:0007669"/>
    <property type="project" value="InterPro"/>
</dbReference>
<keyword evidence="3" id="KW-1185">Reference proteome</keyword>
<proteinExistence type="predicted"/>
<protein>
    <recommendedName>
        <fullName evidence="1">Mycothiol-dependent maleylpyruvate isomerase metal-binding domain-containing protein</fullName>
    </recommendedName>
</protein>
<feature type="domain" description="Mycothiol-dependent maleylpyruvate isomerase metal-binding" evidence="1">
    <location>
        <begin position="14"/>
        <end position="156"/>
    </location>
</feature>
<gene>
    <name evidence="2" type="ORF">MB27_15605</name>
</gene>
<evidence type="ECO:0000313" key="3">
    <source>
        <dbReference type="Proteomes" id="UP000054537"/>
    </source>
</evidence>
<dbReference type="RefSeq" id="WP_043525255.1">
    <property type="nucleotide sequence ID" value="NZ_BAABKU010000018.1"/>
</dbReference>
<dbReference type="STRING" id="1869.MB27_15605"/>
<dbReference type="Proteomes" id="UP000054537">
    <property type="component" value="Unassembled WGS sequence"/>
</dbReference>
<dbReference type="eggNOG" id="ENOG5030GDY">
    <property type="taxonomic scope" value="Bacteria"/>
</dbReference>
<dbReference type="SUPFAM" id="SSF109854">
    <property type="entry name" value="DinB/YfiT-like putative metalloenzymes"/>
    <property type="match status" value="1"/>
</dbReference>
<organism evidence="2 3">
    <name type="scientific">Actinoplanes utahensis</name>
    <dbReference type="NCBI Taxonomy" id="1869"/>
    <lineage>
        <taxon>Bacteria</taxon>
        <taxon>Bacillati</taxon>
        <taxon>Actinomycetota</taxon>
        <taxon>Actinomycetes</taxon>
        <taxon>Micromonosporales</taxon>
        <taxon>Micromonosporaceae</taxon>
        <taxon>Actinoplanes</taxon>
    </lineage>
</organism>
<dbReference type="OrthoDB" id="3292744at2"/>
<dbReference type="AlphaFoldDB" id="A0A0A6UKR2"/>
<evidence type="ECO:0000313" key="2">
    <source>
        <dbReference type="EMBL" id="KHD76710.1"/>
    </source>
</evidence>